<dbReference type="EMBL" id="JBHRSA010000037">
    <property type="protein sequence ID" value="MFC3040422.1"/>
    <property type="molecule type" value="Genomic_DNA"/>
</dbReference>
<sequence length="341" mass="40040">MIRKKRVKPYDLLCYEALFRRLKEKYRDNKTLNKEYVNNLAGYRGEQTLDYKLSIYPQKGLYVYQGLRLKVNNHFFQIDTLILSSKFILLVESKNYKGQVKYHSDSDQLIRTIGKNEDGFQSPLLQVQSHEMQFSSWLQQHLSLHAIPTESYVVISDPATILQNSQNDPAFYEKMFHVDKLLPKLDELKIKYTRNLLSKQVMHSIDEKLLQQDVPRQPDLLKQYNLTNDHVIKGIQCNNCGAFPMKKSLKKWQCTSCLHVDFKAHERALLDYFLLYQPTITNNQAREFLQIGSEKTAYTLLKSMDLRETGKNKARVYHAPPLENYPQHSFVPNKKKAVMEI</sequence>
<gene>
    <name evidence="2" type="ORF">ACFOGI_09140</name>
</gene>
<organism evidence="2 3">
    <name type="scientific">Virgibacillus xinjiangensis</name>
    <dbReference type="NCBI Taxonomy" id="393090"/>
    <lineage>
        <taxon>Bacteria</taxon>
        <taxon>Bacillati</taxon>
        <taxon>Bacillota</taxon>
        <taxon>Bacilli</taxon>
        <taxon>Bacillales</taxon>
        <taxon>Bacillaceae</taxon>
        <taxon>Virgibacillus</taxon>
    </lineage>
</organism>
<evidence type="ECO:0000313" key="2">
    <source>
        <dbReference type="EMBL" id="MFC3040422.1"/>
    </source>
</evidence>
<name>A0ABV7CVP6_9BACI</name>
<dbReference type="Proteomes" id="UP001595279">
    <property type="component" value="Unassembled WGS sequence"/>
</dbReference>
<evidence type="ECO:0000259" key="1">
    <source>
        <dbReference type="PROSITE" id="PS50965"/>
    </source>
</evidence>
<protein>
    <submittedName>
        <fullName evidence="2">Nuclease-related domain-containing protein</fullName>
    </submittedName>
</protein>
<dbReference type="Pfam" id="PF08378">
    <property type="entry name" value="NERD"/>
    <property type="match status" value="1"/>
</dbReference>
<feature type="domain" description="NERD" evidence="1">
    <location>
        <begin position="41"/>
        <end position="157"/>
    </location>
</feature>
<keyword evidence="3" id="KW-1185">Reference proteome</keyword>
<accession>A0ABV7CVP6</accession>
<dbReference type="InterPro" id="IPR011528">
    <property type="entry name" value="NERD"/>
</dbReference>
<evidence type="ECO:0000313" key="3">
    <source>
        <dbReference type="Proteomes" id="UP001595279"/>
    </source>
</evidence>
<dbReference type="RefSeq" id="WP_390271653.1">
    <property type="nucleotide sequence ID" value="NZ_JBHRSA010000037.1"/>
</dbReference>
<comment type="caution">
    <text evidence="2">The sequence shown here is derived from an EMBL/GenBank/DDBJ whole genome shotgun (WGS) entry which is preliminary data.</text>
</comment>
<proteinExistence type="predicted"/>
<dbReference type="PROSITE" id="PS50965">
    <property type="entry name" value="NERD"/>
    <property type="match status" value="1"/>
</dbReference>
<reference evidence="3" key="1">
    <citation type="journal article" date="2019" name="Int. J. Syst. Evol. Microbiol.">
        <title>The Global Catalogue of Microorganisms (GCM) 10K type strain sequencing project: providing services to taxonomists for standard genome sequencing and annotation.</title>
        <authorList>
            <consortium name="The Broad Institute Genomics Platform"/>
            <consortium name="The Broad Institute Genome Sequencing Center for Infectious Disease"/>
            <person name="Wu L."/>
            <person name="Ma J."/>
        </authorList>
    </citation>
    <scope>NUCLEOTIDE SEQUENCE [LARGE SCALE GENOMIC DNA]</scope>
    <source>
        <strain evidence="3">KCTC 13128</strain>
    </source>
</reference>